<comment type="caution">
    <text evidence="1">The sequence shown here is derived from an EMBL/GenBank/DDBJ whole genome shotgun (WGS) entry which is preliminary data.</text>
</comment>
<gene>
    <name evidence="1" type="ORF">Vadar_010985</name>
</gene>
<keyword evidence="2" id="KW-1185">Reference proteome</keyword>
<protein>
    <submittedName>
        <fullName evidence="1">Uncharacterized protein</fullName>
    </submittedName>
</protein>
<sequence>MRHPTWQANPVSHVDMQMPQFGYATLGFRILNSADRRSVRHFDILPIKALRFSDWAISGDHVRFSIRRRWCRPPLCRSSSDAGFGGLLNMQYMQLDLALLTALVERWRPETHTFHFTSAEATVALQDVEIITGLSVDGGPVTGSTDLNWEQMVLDLLGLELQNAPWRRGNKVTLQWLWGHFNGQVQETDTQVQIEQKAPGYIMQLIGSVLVLDELSSRVHLCYIELLRDLKAAGQYSWGSARLGSLYRGLCHLSESNIKDARGLFVLLQVWAWERLPYLAPGRVGDRPPRHGAALTRRWDEKFHSPDLATHVVGHYRHSLNMQKPDEGVICSHIFILKFVSNA</sequence>
<dbReference type="EMBL" id="CM037162">
    <property type="protein sequence ID" value="KAH7862907.1"/>
    <property type="molecule type" value="Genomic_DNA"/>
</dbReference>
<reference evidence="1 2" key="1">
    <citation type="journal article" date="2021" name="Hortic Res">
        <title>High-quality reference genome and annotation aids understanding of berry development for evergreen blueberry (Vaccinium darrowii).</title>
        <authorList>
            <person name="Yu J."/>
            <person name="Hulse-Kemp A.M."/>
            <person name="Babiker E."/>
            <person name="Staton M."/>
        </authorList>
    </citation>
    <scope>NUCLEOTIDE SEQUENCE [LARGE SCALE GENOMIC DNA]</scope>
    <source>
        <strain evidence="2">cv. NJ 8807/NJ 8810</strain>
        <tissue evidence="1">Young leaf</tissue>
    </source>
</reference>
<organism evidence="1 2">
    <name type="scientific">Vaccinium darrowii</name>
    <dbReference type="NCBI Taxonomy" id="229202"/>
    <lineage>
        <taxon>Eukaryota</taxon>
        <taxon>Viridiplantae</taxon>
        <taxon>Streptophyta</taxon>
        <taxon>Embryophyta</taxon>
        <taxon>Tracheophyta</taxon>
        <taxon>Spermatophyta</taxon>
        <taxon>Magnoliopsida</taxon>
        <taxon>eudicotyledons</taxon>
        <taxon>Gunneridae</taxon>
        <taxon>Pentapetalae</taxon>
        <taxon>asterids</taxon>
        <taxon>Ericales</taxon>
        <taxon>Ericaceae</taxon>
        <taxon>Vaccinioideae</taxon>
        <taxon>Vaccinieae</taxon>
        <taxon>Vaccinium</taxon>
    </lineage>
</organism>
<accession>A0ACB7ZBU1</accession>
<evidence type="ECO:0000313" key="1">
    <source>
        <dbReference type="EMBL" id="KAH7862907.1"/>
    </source>
</evidence>
<dbReference type="Proteomes" id="UP000828048">
    <property type="component" value="Chromosome 12"/>
</dbReference>
<name>A0ACB7ZBU1_9ERIC</name>
<evidence type="ECO:0000313" key="2">
    <source>
        <dbReference type="Proteomes" id="UP000828048"/>
    </source>
</evidence>
<proteinExistence type="predicted"/>